<feature type="transmembrane region" description="Helical" evidence="6">
    <location>
        <begin position="204"/>
        <end position="224"/>
    </location>
</feature>
<feature type="transmembrane region" description="Helical" evidence="6">
    <location>
        <begin position="79"/>
        <end position="98"/>
    </location>
</feature>
<evidence type="ECO:0000256" key="1">
    <source>
        <dbReference type="ARBA" id="ARBA00004141"/>
    </source>
</evidence>
<evidence type="ECO:0000313" key="9">
    <source>
        <dbReference type="Proteomes" id="UP000018291"/>
    </source>
</evidence>
<feature type="transmembrane region" description="Helical" evidence="6">
    <location>
        <begin position="139"/>
        <end position="160"/>
    </location>
</feature>
<keyword evidence="5 6" id="KW-0472">Membrane</keyword>
<comment type="caution">
    <text evidence="8">The sequence shown here is derived from an EMBL/GenBank/DDBJ whole genome shotgun (WGS) entry which is preliminary data.</text>
</comment>
<name>R4Z5P0_9ACTN</name>
<dbReference type="AlphaFoldDB" id="R4Z5P0"/>
<dbReference type="HOGENOM" id="CLU_046113_7_0_11"/>
<comment type="subcellular location">
    <subcellularLocation>
        <location evidence="6">Cell membrane</location>
        <topology evidence="6">Multi-pass membrane protein</topology>
    </subcellularLocation>
    <subcellularLocation>
        <location evidence="1">Membrane</location>
        <topology evidence="1">Multi-pass membrane protein</topology>
    </subcellularLocation>
</comment>
<dbReference type="PANTHER" id="PTHR30177:SF4">
    <property type="entry name" value="OSMOPROTECTANT IMPORT PERMEASE PROTEIN OSMW"/>
    <property type="match status" value="1"/>
</dbReference>
<dbReference type="InterPro" id="IPR000515">
    <property type="entry name" value="MetI-like"/>
</dbReference>
<dbReference type="PROSITE" id="PS50928">
    <property type="entry name" value="ABC_TM1"/>
    <property type="match status" value="1"/>
</dbReference>
<keyword evidence="2 6" id="KW-0813">Transport</keyword>
<dbReference type="GO" id="GO:0005886">
    <property type="term" value="C:plasma membrane"/>
    <property type="evidence" value="ECO:0007669"/>
    <property type="project" value="UniProtKB-SubCell"/>
</dbReference>
<dbReference type="Proteomes" id="UP000018291">
    <property type="component" value="Unassembled WGS sequence"/>
</dbReference>
<dbReference type="RefSeq" id="WP_012231579.1">
    <property type="nucleotide sequence ID" value="NZ_HG422565.1"/>
</dbReference>
<dbReference type="STRING" id="1229780.BN381_90111"/>
<accession>R4Z5P0</accession>
<dbReference type="CDD" id="cd06261">
    <property type="entry name" value="TM_PBP2"/>
    <property type="match status" value="1"/>
</dbReference>
<dbReference type="PANTHER" id="PTHR30177">
    <property type="entry name" value="GLYCINE BETAINE/L-PROLINE TRANSPORT SYSTEM PERMEASE PROTEIN PROW"/>
    <property type="match status" value="1"/>
</dbReference>
<feature type="transmembrane region" description="Helical" evidence="6">
    <location>
        <begin position="110"/>
        <end position="133"/>
    </location>
</feature>
<evidence type="ECO:0000256" key="6">
    <source>
        <dbReference type="RuleBase" id="RU363032"/>
    </source>
</evidence>
<dbReference type="EMBL" id="CANL01000087">
    <property type="protein sequence ID" value="CCM66040.1"/>
    <property type="molecule type" value="Genomic_DNA"/>
</dbReference>
<dbReference type="Pfam" id="PF00528">
    <property type="entry name" value="BPD_transp_1"/>
    <property type="match status" value="1"/>
</dbReference>
<dbReference type="eggNOG" id="COG1174">
    <property type="taxonomic scope" value="Bacteria"/>
</dbReference>
<keyword evidence="4 6" id="KW-1133">Transmembrane helix</keyword>
<feature type="domain" description="ABC transmembrane type-1" evidence="7">
    <location>
        <begin position="73"/>
        <end position="254"/>
    </location>
</feature>
<evidence type="ECO:0000256" key="3">
    <source>
        <dbReference type="ARBA" id="ARBA00022692"/>
    </source>
</evidence>
<gene>
    <name evidence="8" type="ORF">BN381_90111</name>
</gene>
<dbReference type="SUPFAM" id="SSF161098">
    <property type="entry name" value="MetI-like"/>
    <property type="match status" value="1"/>
</dbReference>
<dbReference type="InterPro" id="IPR035906">
    <property type="entry name" value="MetI-like_sf"/>
</dbReference>
<feature type="transmembrane region" description="Helical" evidence="6">
    <location>
        <begin position="236"/>
        <end position="261"/>
    </location>
</feature>
<comment type="similarity">
    <text evidence="6">Belongs to the binding-protein-dependent transport system permease family.</text>
</comment>
<feature type="transmembrane region" description="Helical" evidence="6">
    <location>
        <begin position="33"/>
        <end position="54"/>
    </location>
</feature>
<evidence type="ECO:0000256" key="5">
    <source>
        <dbReference type="ARBA" id="ARBA00023136"/>
    </source>
</evidence>
<dbReference type="GO" id="GO:0031460">
    <property type="term" value="P:glycine betaine transport"/>
    <property type="evidence" value="ECO:0007669"/>
    <property type="project" value="TreeGrafter"/>
</dbReference>
<evidence type="ECO:0000256" key="4">
    <source>
        <dbReference type="ARBA" id="ARBA00022989"/>
    </source>
</evidence>
<evidence type="ECO:0000313" key="8">
    <source>
        <dbReference type="EMBL" id="CCM66040.1"/>
    </source>
</evidence>
<protein>
    <submittedName>
        <fullName evidence="8">Putative Glycine betaine transport system permease protein</fullName>
    </submittedName>
</protein>
<proteinExistence type="inferred from homology"/>
<reference evidence="8 9" key="1">
    <citation type="journal article" date="2013" name="ISME J.">
        <title>Metabolic model for the filamentous 'Candidatus Microthrix parvicella' based on genomic and metagenomic analyses.</title>
        <authorList>
            <person name="Jon McIlroy S."/>
            <person name="Kristiansen R."/>
            <person name="Albertsen M."/>
            <person name="Michael Karst S."/>
            <person name="Rossetti S."/>
            <person name="Lund Nielsen J."/>
            <person name="Tandoi V."/>
            <person name="James Seviour R."/>
            <person name="Nielsen P.H."/>
        </authorList>
    </citation>
    <scope>NUCLEOTIDE SEQUENCE [LARGE SCALE GENOMIC DNA]</scope>
    <source>
        <strain evidence="8 9">RN1</strain>
    </source>
</reference>
<keyword evidence="3 6" id="KW-0812">Transmembrane</keyword>
<organism evidence="8 9">
    <name type="scientific">Candidatus Neomicrothrix parvicella RN1</name>
    <dbReference type="NCBI Taxonomy" id="1229780"/>
    <lineage>
        <taxon>Bacteria</taxon>
        <taxon>Bacillati</taxon>
        <taxon>Actinomycetota</taxon>
        <taxon>Acidimicrobiia</taxon>
        <taxon>Acidimicrobiales</taxon>
        <taxon>Microthrixaceae</taxon>
        <taxon>Candidatus Neomicrothrix</taxon>
    </lineage>
</organism>
<dbReference type="GO" id="GO:0055085">
    <property type="term" value="P:transmembrane transport"/>
    <property type="evidence" value="ECO:0007669"/>
    <property type="project" value="InterPro"/>
</dbReference>
<evidence type="ECO:0000259" key="7">
    <source>
        <dbReference type="PROSITE" id="PS50928"/>
    </source>
</evidence>
<keyword evidence="9" id="KW-1185">Reference proteome</keyword>
<dbReference type="Gene3D" id="1.10.3720.10">
    <property type="entry name" value="MetI-like"/>
    <property type="match status" value="1"/>
</dbReference>
<dbReference type="FunFam" id="1.10.3720.10:FF:000001">
    <property type="entry name" value="Glycine betaine ABC transporter, permease"/>
    <property type="match status" value="1"/>
</dbReference>
<dbReference type="InterPro" id="IPR051204">
    <property type="entry name" value="ABC_transp_perm/SBD"/>
</dbReference>
<evidence type="ECO:0000256" key="2">
    <source>
        <dbReference type="ARBA" id="ARBA00022448"/>
    </source>
</evidence>
<sequence length="266" mass="28448">MSDPNAWSVANAKAAAPAEVESDAPGRSWNFDLIVTPIAMLMLLILLVTVWTFADMDRTTQRILAPANLRIQTLQHLQITFWSTLLVILIAIPLGVFVTREGFRKFSGPILAVANSGQAIPAFGLLVLFAAWLGTGARTVIFALIVFGILPVLRNTMVGLDQVDRSYMEAGKGMGYSRFHVLSRIELPLAVPIILAGVRTALVINVGTAALATFIGGGALGETINSGLKLQRNTALFVGAALVGLLALLIDWLAALAQYFLKPKGI</sequence>